<keyword evidence="2" id="KW-0813">Transport</keyword>
<name>A0A8T0X0X5_PANVG</name>
<keyword evidence="6" id="KW-0472">Membrane</keyword>
<reference evidence="8" key="1">
    <citation type="submission" date="2020-05" db="EMBL/GenBank/DDBJ databases">
        <title>WGS assembly of Panicum virgatum.</title>
        <authorList>
            <person name="Lovell J.T."/>
            <person name="Jenkins J."/>
            <person name="Shu S."/>
            <person name="Juenger T.E."/>
            <person name="Schmutz J."/>
        </authorList>
    </citation>
    <scope>NUCLEOTIDE SEQUENCE</scope>
    <source>
        <strain evidence="8">AP13</strain>
    </source>
</reference>
<keyword evidence="5" id="KW-1133">Transmembrane helix</keyword>
<dbReference type="GO" id="GO:0016020">
    <property type="term" value="C:membrane"/>
    <property type="evidence" value="ECO:0007669"/>
    <property type="project" value="InterPro"/>
</dbReference>
<evidence type="ECO:0000256" key="1">
    <source>
        <dbReference type="ARBA" id="ARBA00007577"/>
    </source>
</evidence>
<evidence type="ECO:0000256" key="7">
    <source>
        <dbReference type="ARBA" id="ARBA00023180"/>
    </source>
</evidence>
<proteinExistence type="inferred from homology"/>
<dbReference type="Proteomes" id="UP000823388">
    <property type="component" value="Chromosome 1N"/>
</dbReference>
<dbReference type="GO" id="GO:0005524">
    <property type="term" value="F:ATP binding"/>
    <property type="evidence" value="ECO:0007669"/>
    <property type="project" value="InterPro"/>
</dbReference>
<dbReference type="InterPro" id="IPR036640">
    <property type="entry name" value="ABC1_TM_sf"/>
</dbReference>
<evidence type="ECO:0000313" key="9">
    <source>
        <dbReference type="Proteomes" id="UP000823388"/>
    </source>
</evidence>
<accession>A0A8T0X0X5</accession>
<gene>
    <name evidence="8" type="ORF">PVAP13_1NG287219</name>
</gene>
<evidence type="ECO:0000313" key="8">
    <source>
        <dbReference type="EMBL" id="KAG2651526.1"/>
    </source>
</evidence>
<comment type="caution">
    <text evidence="8">The sequence shown here is derived from an EMBL/GenBank/DDBJ whole genome shotgun (WGS) entry which is preliminary data.</text>
</comment>
<keyword evidence="7" id="KW-0325">Glycoprotein</keyword>
<comment type="similarity">
    <text evidence="1">Belongs to the ABC transporter superfamily. ABCB family. Multidrug resistance exporter (TC 3.A.1.201) subfamily.</text>
</comment>
<keyword evidence="9" id="KW-1185">Reference proteome</keyword>
<keyword evidence="4" id="KW-0677">Repeat</keyword>
<evidence type="ECO:0000256" key="2">
    <source>
        <dbReference type="ARBA" id="ARBA00022448"/>
    </source>
</evidence>
<dbReference type="AlphaFoldDB" id="A0A8T0X0X5"/>
<dbReference type="EMBL" id="CM029038">
    <property type="protein sequence ID" value="KAG2651526.1"/>
    <property type="molecule type" value="Genomic_DNA"/>
</dbReference>
<evidence type="ECO:0000256" key="5">
    <source>
        <dbReference type="ARBA" id="ARBA00022989"/>
    </source>
</evidence>
<evidence type="ECO:0000256" key="6">
    <source>
        <dbReference type="ARBA" id="ARBA00023136"/>
    </source>
</evidence>
<organism evidence="8 9">
    <name type="scientific">Panicum virgatum</name>
    <name type="common">Blackwell switchgrass</name>
    <dbReference type="NCBI Taxonomy" id="38727"/>
    <lineage>
        <taxon>Eukaryota</taxon>
        <taxon>Viridiplantae</taxon>
        <taxon>Streptophyta</taxon>
        <taxon>Embryophyta</taxon>
        <taxon>Tracheophyta</taxon>
        <taxon>Spermatophyta</taxon>
        <taxon>Magnoliopsida</taxon>
        <taxon>Liliopsida</taxon>
        <taxon>Poales</taxon>
        <taxon>Poaceae</taxon>
        <taxon>PACMAD clade</taxon>
        <taxon>Panicoideae</taxon>
        <taxon>Panicodae</taxon>
        <taxon>Paniceae</taxon>
        <taxon>Panicinae</taxon>
        <taxon>Panicum</taxon>
        <taxon>Panicum sect. Hiantes</taxon>
    </lineage>
</organism>
<dbReference type="PANTHER" id="PTHR45136">
    <property type="entry name" value="ABC TRANSPORTER DOMAIN-CONTAINING PROTEIN"/>
    <property type="match status" value="1"/>
</dbReference>
<evidence type="ECO:0000256" key="4">
    <source>
        <dbReference type="ARBA" id="ARBA00022737"/>
    </source>
</evidence>
<sequence>MYPPTTLYRCSRGCGYLQAERQAERMRARLPTATGGGPAGRGVLDLRAGSTSEVTSVSNDSLVVQDALAEKLRRRVRSAVDLWRFTLVTLPSALLHIVPGVAYGRALTDLARRIRDQYARPARRRRRAGRLLGAHRVLVRGREGHHGAALRRARGVGPRLGLRQGLAKGVAVGSNAATALPSPSYAFNIWYDSRGLVMYHGYPGRHRLRRLLPHRHRRRVPDGALK</sequence>
<evidence type="ECO:0000256" key="3">
    <source>
        <dbReference type="ARBA" id="ARBA00022692"/>
    </source>
</evidence>
<dbReference type="PANTHER" id="PTHR45136:SF2">
    <property type="entry name" value="ABC TRANSPORTER DOMAIN-CONTAINING PROTEIN"/>
    <property type="match status" value="1"/>
</dbReference>
<protein>
    <submittedName>
        <fullName evidence="8">Uncharacterized protein</fullName>
    </submittedName>
</protein>
<keyword evidence="3" id="KW-0812">Transmembrane</keyword>
<dbReference type="Gene3D" id="1.20.1560.10">
    <property type="entry name" value="ABC transporter type 1, transmembrane domain"/>
    <property type="match status" value="1"/>
</dbReference>